<dbReference type="Pfam" id="PF07883">
    <property type="entry name" value="Cupin_2"/>
    <property type="match status" value="1"/>
</dbReference>
<dbReference type="SMART" id="SM00530">
    <property type="entry name" value="HTH_XRE"/>
    <property type="match status" value="1"/>
</dbReference>
<reference evidence="3 4" key="1">
    <citation type="submission" date="2014-09" db="EMBL/GenBank/DDBJ databases">
        <title>Genome sequencing of Methyloceanibacter caenitepidi Gela4.</title>
        <authorList>
            <person name="Takeuchi M."/>
            <person name="Susumu S."/>
            <person name="Kamagata Y."/>
            <person name="Oshima K."/>
            <person name="Hattori M."/>
            <person name="Iwasaki W."/>
        </authorList>
    </citation>
    <scope>NUCLEOTIDE SEQUENCE [LARGE SCALE GENOMIC DNA]</scope>
    <source>
        <strain evidence="3 4">Gela4</strain>
    </source>
</reference>
<feature type="domain" description="HTH cro/C1-type" evidence="2">
    <location>
        <begin position="19"/>
        <end position="73"/>
    </location>
</feature>
<dbReference type="Proteomes" id="UP000031643">
    <property type="component" value="Chromosome"/>
</dbReference>
<dbReference type="CDD" id="cd00093">
    <property type="entry name" value="HTH_XRE"/>
    <property type="match status" value="1"/>
</dbReference>
<evidence type="ECO:0000313" key="3">
    <source>
        <dbReference type="EMBL" id="BAQ17714.1"/>
    </source>
</evidence>
<dbReference type="Gene3D" id="2.60.120.10">
    <property type="entry name" value="Jelly Rolls"/>
    <property type="match status" value="1"/>
</dbReference>
<dbReference type="AlphaFoldDB" id="A0A0A8K6U1"/>
<dbReference type="OrthoDB" id="9805356at2"/>
<dbReference type="InterPro" id="IPR013096">
    <property type="entry name" value="Cupin_2"/>
</dbReference>
<dbReference type="STRING" id="1384459.GL4_2273"/>
<dbReference type="KEGG" id="mcg:GL4_2273"/>
<dbReference type="InterPro" id="IPR010982">
    <property type="entry name" value="Lambda_DNA-bd_dom_sf"/>
</dbReference>
<dbReference type="InterPro" id="IPR001387">
    <property type="entry name" value="Cro/C1-type_HTH"/>
</dbReference>
<name>A0A0A8K6U1_9HYPH</name>
<accession>A0A0A8K6U1</accession>
<dbReference type="HOGENOM" id="CLU_085376_3_2_5"/>
<dbReference type="SUPFAM" id="SSF47413">
    <property type="entry name" value="lambda repressor-like DNA-binding domains"/>
    <property type="match status" value="1"/>
</dbReference>
<gene>
    <name evidence="3" type="ORF">GL4_2273</name>
</gene>
<keyword evidence="4" id="KW-1185">Reference proteome</keyword>
<dbReference type="GO" id="GO:0003700">
    <property type="term" value="F:DNA-binding transcription factor activity"/>
    <property type="evidence" value="ECO:0007669"/>
    <property type="project" value="TreeGrafter"/>
</dbReference>
<evidence type="ECO:0000259" key="2">
    <source>
        <dbReference type="PROSITE" id="PS50943"/>
    </source>
</evidence>
<proteinExistence type="predicted"/>
<dbReference type="CDD" id="cd02209">
    <property type="entry name" value="cupin_XRE_C"/>
    <property type="match status" value="1"/>
</dbReference>
<dbReference type="InterPro" id="IPR011051">
    <property type="entry name" value="RmlC_Cupin_sf"/>
</dbReference>
<dbReference type="Gene3D" id="1.10.260.40">
    <property type="entry name" value="lambda repressor-like DNA-binding domains"/>
    <property type="match status" value="1"/>
</dbReference>
<dbReference type="InterPro" id="IPR050807">
    <property type="entry name" value="TransReg_Diox_bact_type"/>
</dbReference>
<dbReference type="GO" id="GO:0005829">
    <property type="term" value="C:cytosol"/>
    <property type="evidence" value="ECO:0007669"/>
    <property type="project" value="TreeGrafter"/>
</dbReference>
<dbReference type="PROSITE" id="PS50943">
    <property type="entry name" value="HTH_CROC1"/>
    <property type="match status" value="1"/>
</dbReference>
<sequence length="196" mass="21817">METAAETLGLERYKIGPKIRRLRKSKDLSLVRLGDHTGMSAGLISKIETGQLVPTLPTLMRIATVFGVGLEHFFEDDAKRPKATVVRRADRLRLPNRTDGAAPTYWFESLDFPVTDRRMDAYLATFEPGAEATAPHRHTGGELIYVVRGRLLLSFENEAVELHEGDSTYFDPSFPHSYSQTGKLSCRAVVVVTGPK</sequence>
<organism evidence="3 4">
    <name type="scientific">Methyloceanibacter caenitepidi</name>
    <dbReference type="NCBI Taxonomy" id="1384459"/>
    <lineage>
        <taxon>Bacteria</taxon>
        <taxon>Pseudomonadati</taxon>
        <taxon>Pseudomonadota</taxon>
        <taxon>Alphaproteobacteria</taxon>
        <taxon>Hyphomicrobiales</taxon>
        <taxon>Hyphomicrobiaceae</taxon>
        <taxon>Methyloceanibacter</taxon>
    </lineage>
</organism>
<dbReference type="Pfam" id="PF01381">
    <property type="entry name" value="HTH_3"/>
    <property type="match status" value="1"/>
</dbReference>
<dbReference type="PANTHER" id="PTHR46797:SF19">
    <property type="entry name" value="BLL2473 PROTEIN"/>
    <property type="match status" value="1"/>
</dbReference>
<evidence type="ECO:0000256" key="1">
    <source>
        <dbReference type="ARBA" id="ARBA00023125"/>
    </source>
</evidence>
<dbReference type="GO" id="GO:0003677">
    <property type="term" value="F:DNA binding"/>
    <property type="evidence" value="ECO:0007669"/>
    <property type="project" value="UniProtKB-KW"/>
</dbReference>
<dbReference type="EMBL" id="AP014648">
    <property type="protein sequence ID" value="BAQ17714.1"/>
    <property type="molecule type" value="Genomic_DNA"/>
</dbReference>
<keyword evidence="1" id="KW-0238">DNA-binding</keyword>
<dbReference type="PANTHER" id="PTHR46797">
    <property type="entry name" value="HTH-TYPE TRANSCRIPTIONAL REGULATOR"/>
    <property type="match status" value="1"/>
</dbReference>
<dbReference type="InterPro" id="IPR014710">
    <property type="entry name" value="RmlC-like_jellyroll"/>
</dbReference>
<evidence type="ECO:0000313" key="4">
    <source>
        <dbReference type="Proteomes" id="UP000031643"/>
    </source>
</evidence>
<dbReference type="RefSeq" id="WP_045367489.1">
    <property type="nucleotide sequence ID" value="NZ_AP014648.1"/>
</dbReference>
<protein>
    <submittedName>
        <fullName evidence="3">Transcriptional regulator, MerR family</fullName>
    </submittedName>
</protein>
<dbReference type="SUPFAM" id="SSF51182">
    <property type="entry name" value="RmlC-like cupins"/>
    <property type="match status" value="1"/>
</dbReference>